<dbReference type="EMBL" id="JAPJZH010000027">
    <property type="protein sequence ID" value="MDA4848686.1"/>
    <property type="molecule type" value="Genomic_DNA"/>
</dbReference>
<dbReference type="PANTHER" id="PTHR34294">
    <property type="entry name" value="TRANSCRIPTIONAL REGULATOR-RELATED"/>
    <property type="match status" value="1"/>
</dbReference>
<reference evidence="6" key="1">
    <citation type="submission" date="2022-11" db="EMBL/GenBank/DDBJ databases">
        <title>Hoeflea poritis sp. nov., isolated from scleractinian coral Porites lutea.</title>
        <authorList>
            <person name="Zhang G."/>
            <person name="Wei Q."/>
            <person name="Cai L."/>
        </authorList>
    </citation>
    <scope>NUCLEOTIDE SEQUENCE</scope>
    <source>
        <strain evidence="6">E7-10</strain>
    </source>
</reference>
<evidence type="ECO:0000256" key="3">
    <source>
        <dbReference type="ARBA" id="ARBA00023125"/>
    </source>
</evidence>
<name>A0ABT4VVG4_9HYPH</name>
<dbReference type="Proteomes" id="UP001148313">
    <property type="component" value="Unassembled WGS sequence"/>
</dbReference>
<sequence length="349" mass="38195">MTETPFIVQMVSQHISGNAMATPIETSKKRLEGSLIDAVHEQRIRAAWLYHIEGLNQQEVAAVLGITRLQVTRLLADARKRGEINIQINSDLQPIIAIQRRIETRFNVSRVVVAPRSDPASDPIKSISVAAGRFISDYVRSGMNIGVGWGRTLYSTLPHIEGRALEDIRVVSLLGGIAEAKRFNPAEFAWQFAERFNGEGYLVPAPAIVDSVETKHALLEHCGISQIFEYANSLDVAFVSVGGIASLNTSYRVGHLSEADRRSLINVGVVGDILYNFINVEGEIVDHPVNDRAIAIEIAKLKRAKDVVVISGGEEKIEALIGALRLLKPSNLITDEITAATIANYDLGE</sequence>
<dbReference type="Gene3D" id="3.40.50.1360">
    <property type="match status" value="1"/>
</dbReference>
<dbReference type="SUPFAM" id="SSF100950">
    <property type="entry name" value="NagB/RpiA/CoA transferase-like"/>
    <property type="match status" value="1"/>
</dbReference>
<dbReference type="InterPro" id="IPR007324">
    <property type="entry name" value="Sugar-bd_dom_put"/>
</dbReference>
<gene>
    <name evidence="6" type="ORF">OOZ53_25240</name>
</gene>
<dbReference type="Pfam" id="PF04198">
    <property type="entry name" value="Sugar-bind"/>
    <property type="match status" value="1"/>
</dbReference>
<keyword evidence="3" id="KW-0238">DNA-binding</keyword>
<dbReference type="PANTHER" id="PTHR34294:SF1">
    <property type="entry name" value="TRANSCRIPTIONAL REGULATOR LSRR"/>
    <property type="match status" value="1"/>
</dbReference>
<feature type="domain" description="Sugar-binding" evidence="5">
    <location>
        <begin position="96"/>
        <end position="342"/>
    </location>
</feature>
<comment type="caution">
    <text evidence="6">The sequence shown here is derived from an EMBL/GenBank/DDBJ whole genome shotgun (WGS) entry which is preliminary data.</text>
</comment>
<evidence type="ECO:0000256" key="4">
    <source>
        <dbReference type="ARBA" id="ARBA00023163"/>
    </source>
</evidence>
<dbReference type="InterPro" id="IPR051054">
    <property type="entry name" value="SorC_transcr_regulators"/>
</dbReference>
<keyword evidence="7" id="KW-1185">Reference proteome</keyword>
<proteinExistence type="inferred from homology"/>
<dbReference type="InterPro" id="IPR037171">
    <property type="entry name" value="NagB/RpiA_transferase-like"/>
</dbReference>
<keyword evidence="4" id="KW-0804">Transcription</keyword>
<keyword evidence="2" id="KW-0805">Transcription regulation</keyword>
<comment type="similarity">
    <text evidence="1">Belongs to the SorC transcriptional regulatory family.</text>
</comment>
<evidence type="ECO:0000313" key="6">
    <source>
        <dbReference type="EMBL" id="MDA4848686.1"/>
    </source>
</evidence>
<dbReference type="InterPro" id="IPR036388">
    <property type="entry name" value="WH-like_DNA-bd_sf"/>
</dbReference>
<evidence type="ECO:0000256" key="2">
    <source>
        <dbReference type="ARBA" id="ARBA00023015"/>
    </source>
</evidence>
<evidence type="ECO:0000259" key="5">
    <source>
        <dbReference type="Pfam" id="PF04198"/>
    </source>
</evidence>
<dbReference type="Gene3D" id="1.10.10.10">
    <property type="entry name" value="Winged helix-like DNA-binding domain superfamily/Winged helix DNA-binding domain"/>
    <property type="match status" value="1"/>
</dbReference>
<accession>A0ABT4VVG4</accession>
<protein>
    <submittedName>
        <fullName evidence="6">Sugar-binding transcriptional regulator</fullName>
    </submittedName>
</protein>
<organism evidence="6 7">
    <name type="scientific">Hoeflea poritis</name>
    <dbReference type="NCBI Taxonomy" id="2993659"/>
    <lineage>
        <taxon>Bacteria</taxon>
        <taxon>Pseudomonadati</taxon>
        <taxon>Pseudomonadota</taxon>
        <taxon>Alphaproteobacteria</taxon>
        <taxon>Hyphomicrobiales</taxon>
        <taxon>Rhizobiaceae</taxon>
        <taxon>Hoeflea</taxon>
    </lineage>
</organism>
<evidence type="ECO:0000256" key="1">
    <source>
        <dbReference type="ARBA" id="ARBA00010466"/>
    </source>
</evidence>
<evidence type="ECO:0000313" key="7">
    <source>
        <dbReference type="Proteomes" id="UP001148313"/>
    </source>
</evidence>